<reference evidence="3" key="3">
    <citation type="submission" date="2025-09" db="UniProtKB">
        <authorList>
            <consortium name="Ensembl"/>
        </authorList>
    </citation>
    <scope>IDENTIFICATION</scope>
    <source>
        <strain evidence="3">Guanapo</strain>
    </source>
</reference>
<dbReference type="AlphaFoldDB" id="A0A3P9QFQ3"/>
<dbReference type="Proteomes" id="UP000242638">
    <property type="component" value="Unassembled WGS sequence"/>
</dbReference>
<accession>A0A3P9QFQ3</accession>
<evidence type="ECO:0000259" key="2">
    <source>
        <dbReference type="Pfam" id="PF16297"/>
    </source>
</evidence>
<sequence>PLGRLQVPSRLLSPNSAPPPFSGDIKKVKGFILQCTIVFNHSPQSFPHDDRKTSYVLSLLTGRALEWAESRFVTASDYGCTYPEFLAEFKQVFCQEAEGTSSSRDFIHLDFTSRSGLH</sequence>
<keyword evidence="4" id="KW-1185">Reference proteome</keyword>
<proteinExistence type="predicted"/>
<dbReference type="InterPro" id="IPR032549">
    <property type="entry name" value="DUF4939"/>
</dbReference>
<name>A0A3P9QFQ3_POERE</name>
<evidence type="ECO:0000313" key="3">
    <source>
        <dbReference type="Ensembl" id="ENSPREP00000032914.1"/>
    </source>
</evidence>
<protein>
    <recommendedName>
        <fullName evidence="2">DUF4939 domain-containing protein</fullName>
    </recommendedName>
</protein>
<dbReference type="Pfam" id="PF16297">
    <property type="entry name" value="DUF4939"/>
    <property type="match status" value="1"/>
</dbReference>
<dbReference type="STRING" id="8081.ENSPREP00000032914"/>
<evidence type="ECO:0000313" key="4">
    <source>
        <dbReference type="Proteomes" id="UP000242638"/>
    </source>
</evidence>
<dbReference type="Ensembl" id="ENSPRET00000033291.1">
    <property type="protein sequence ID" value="ENSPREP00000032914.1"/>
    <property type="gene ID" value="ENSPREG00000022307.1"/>
</dbReference>
<organism evidence="3 4">
    <name type="scientific">Poecilia reticulata</name>
    <name type="common">Guppy</name>
    <name type="synonym">Acanthophacelus reticulatus</name>
    <dbReference type="NCBI Taxonomy" id="8081"/>
    <lineage>
        <taxon>Eukaryota</taxon>
        <taxon>Metazoa</taxon>
        <taxon>Chordata</taxon>
        <taxon>Craniata</taxon>
        <taxon>Vertebrata</taxon>
        <taxon>Euteleostomi</taxon>
        <taxon>Actinopterygii</taxon>
        <taxon>Neopterygii</taxon>
        <taxon>Teleostei</taxon>
        <taxon>Neoteleostei</taxon>
        <taxon>Acanthomorphata</taxon>
        <taxon>Ovalentaria</taxon>
        <taxon>Atherinomorphae</taxon>
        <taxon>Cyprinodontiformes</taxon>
        <taxon>Poeciliidae</taxon>
        <taxon>Poeciliinae</taxon>
        <taxon>Poecilia</taxon>
    </lineage>
</organism>
<feature type="region of interest" description="Disordered" evidence="1">
    <location>
        <begin position="1"/>
        <end position="22"/>
    </location>
</feature>
<evidence type="ECO:0000256" key="1">
    <source>
        <dbReference type="SAM" id="MobiDB-lite"/>
    </source>
</evidence>
<reference evidence="4" key="1">
    <citation type="submission" date="2013-11" db="EMBL/GenBank/DDBJ databases">
        <title>The genomic landscape of the Guanapo guppy.</title>
        <authorList>
            <person name="Kuenstner A."/>
            <person name="Dreyer C."/>
        </authorList>
    </citation>
    <scope>NUCLEOTIDE SEQUENCE</scope>
    <source>
        <strain evidence="4">Guanapo</strain>
    </source>
</reference>
<reference evidence="3" key="2">
    <citation type="submission" date="2025-08" db="UniProtKB">
        <authorList>
            <consortium name="Ensembl"/>
        </authorList>
    </citation>
    <scope>IDENTIFICATION</scope>
    <source>
        <strain evidence="3">Guanapo</strain>
    </source>
</reference>
<feature type="domain" description="DUF4939" evidence="2">
    <location>
        <begin position="12"/>
        <end position="98"/>
    </location>
</feature>
<dbReference type="GeneTree" id="ENSGT00940000173342"/>